<keyword evidence="5 7" id="KW-0539">Nucleus</keyword>
<evidence type="ECO:0000313" key="9">
    <source>
        <dbReference type="Proteomes" id="UP000558164"/>
    </source>
</evidence>
<dbReference type="GO" id="GO:0016592">
    <property type="term" value="C:mediator complex"/>
    <property type="evidence" value="ECO:0007669"/>
    <property type="project" value="InterPro"/>
</dbReference>
<comment type="subcellular location">
    <subcellularLocation>
        <location evidence="1 7">Nucleus</location>
    </subcellularLocation>
</comment>
<dbReference type="Proteomes" id="UP000558164">
    <property type="component" value="Unassembled WGS sequence"/>
</dbReference>
<dbReference type="GO" id="GO:0070847">
    <property type="term" value="C:core mediator complex"/>
    <property type="evidence" value="ECO:0007669"/>
    <property type="project" value="TreeGrafter"/>
</dbReference>
<dbReference type="InterPro" id="IPR019313">
    <property type="entry name" value="Mediator_Med17"/>
</dbReference>
<accession>A0A7L0V2P3</accession>
<dbReference type="PANTHER" id="PTHR13114">
    <property type="entry name" value="MEDIATOR OF RNA POLYMERASE II TRANSCRIPTION SUBUNIT 17"/>
    <property type="match status" value="1"/>
</dbReference>
<dbReference type="GO" id="GO:0003712">
    <property type="term" value="F:transcription coregulator activity"/>
    <property type="evidence" value="ECO:0007669"/>
    <property type="project" value="InterPro"/>
</dbReference>
<comment type="function">
    <text evidence="6 7">Component of the Mediator complex, a coactivator involved in the regulated transcription of nearly all RNA polymerase II-dependent genes. Mediator functions as a bridge to convey information from gene-specific regulatory proteins to the basal RNA polymerase II transcription machinery. Mediator is recruited to promoters by direct interactions with regulatory proteins and serves as a scaffold for the assembly of a functional preinitiation complex with RNA polymerase II and the general transcription factors.</text>
</comment>
<proteinExistence type="inferred from homology"/>
<dbReference type="EMBL" id="VXAX01002471">
    <property type="protein sequence ID" value="NXL73206.1"/>
    <property type="molecule type" value="Genomic_DNA"/>
</dbReference>
<dbReference type="GO" id="GO:0006357">
    <property type="term" value="P:regulation of transcription by RNA polymerase II"/>
    <property type="evidence" value="ECO:0007669"/>
    <property type="project" value="InterPro"/>
</dbReference>
<evidence type="ECO:0000256" key="4">
    <source>
        <dbReference type="ARBA" id="ARBA00023163"/>
    </source>
</evidence>
<evidence type="ECO:0000256" key="3">
    <source>
        <dbReference type="ARBA" id="ARBA00023015"/>
    </source>
</evidence>
<dbReference type="OrthoDB" id="10058398at2759"/>
<name>A0A7L0V2P3_9PASE</name>
<dbReference type="AlphaFoldDB" id="A0A7L0V2P3"/>
<organism evidence="8 9">
    <name type="scientific">Leptocoma aspasia</name>
    <dbReference type="NCBI Taxonomy" id="2585812"/>
    <lineage>
        <taxon>Eukaryota</taxon>
        <taxon>Metazoa</taxon>
        <taxon>Chordata</taxon>
        <taxon>Craniata</taxon>
        <taxon>Vertebrata</taxon>
        <taxon>Euteleostomi</taxon>
        <taxon>Archelosauria</taxon>
        <taxon>Archosauria</taxon>
        <taxon>Dinosauria</taxon>
        <taxon>Saurischia</taxon>
        <taxon>Theropoda</taxon>
        <taxon>Coelurosauria</taxon>
        <taxon>Aves</taxon>
        <taxon>Neognathae</taxon>
        <taxon>Neoaves</taxon>
        <taxon>Telluraves</taxon>
        <taxon>Australaves</taxon>
        <taxon>Passeriformes</taxon>
        <taxon>Passeroidea</taxon>
        <taxon>Nectariniidae</taxon>
        <taxon>Leptocoma</taxon>
    </lineage>
</organism>
<feature type="non-terminal residue" evidence="8">
    <location>
        <position position="288"/>
    </location>
</feature>
<keyword evidence="4 7" id="KW-0804">Transcription</keyword>
<comment type="similarity">
    <text evidence="2 7">Belongs to the Mediator complex subunit 17 family.</text>
</comment>
<keyword evidence="3 7" id="KW-0805">Transcription regulation</keyword>
<evidence type="ECO:0000313" key="8">
    <source>
        <dbReference type="EMBL" id="NXL73206.1"/>
    </source>
</evidence>
<keyword evidence="7" id="KW-0010">Activator</keyword>
<comment type="subunit">
    <text evidence="7">Component of the Mediator complex.</text>
</comment>
<dbReference type="Pfam" id="PF10156">
    <property type="entry name" value="Med17"/>
    <property type="match status" value="1"/>
</dbReference>
<reference evidence="8 9" key="1">
    <citation type="submission" date="2019-09" db="EMBL/GenBank/DDBJ databases">
        <title>Bird 10,000 Genomes (B10K) Project - Family phase.</title>
        <authorList>
            <person name="Zhang G."/>
        </authorList>
    </citation>
    <scope>NUCLEOTIDE SEQUENCE [LARGE SCALE GENOMIC DNA]</scope>
    <source>
        <strain evidence="8">B10K-DU-001-35</strain>
        <tissue evidence="8">Muscle</tissue>
    </source>
</reference>
<evidence type="ECO:0000256" key="1">
    <source>
        <dbReference type="ARBA" id="ARBA00004123"/>
    </source>
</evidence>
<evidence type="ECO:0000256" key="6">
    <source>
        <dbReference type="ARBA" id="ARBA00025687"/>
    </source>
</evidence>
<comment type="caution">
    <text evidence="8">The sequence shown here is derived from an EMBL/GenBank/DDBJ whole genome shotgun (WGS) entry which is preliminary data.</text>
</comment>
<feature type="non-terminal residue" evidence="8">
    <location>
        <position position="1"/>
    </location>
</feature>
<protein>
    <recommendedName>
        <fullName evidence="7">Mediator of RNA polymerase II transcription subunit 17</fullName>
    </recommendedName>
    <alternativeName>
        <fullName evidence="7">Mediator complex subunit 17</fullName>
    </alternativeName>
</protein>
<keyword evidence="9" id="KW-1185">Reference proteome</keyword>
<evidence type="ECO:0000256" key="7">
    <source>
        <dbReference type="RuleBase" id="RU364140"/>
    </source>
</evidence>
<evidence type="ECO:0000256" key="2">
    <source>
        <dbReference type="ARBA" id="ARBA00005635"/>
    </source>
</evidence>
<dbReference type="PANTHER" id="PTHR13114:SF7">
    <property type="entry name" value="MEDIATOR OF RNA POLYMERASE II TRANSCRIPTION SUBUNIT 17"/>
    <property type="match status" value="1"/>
</dbReference>
<evidence type="ECO:0000256" key="5">
    <source>
        <dbReference type="ARBA" id="ARBA00023242"/>
    </source>
</evidence>
<sequence>KKKSLAGAAQILLKGAERLSKSVAENQENKRQRDFNSELLRLRQHWKLRKVGDKILGDLSYRSAGSLFLHHGTFEVIKNTDIDLDKKIPEDYCPLDVQIPSDLEGSAYIKVSIQKQAPDIGDLGTVNLFKRPLPKSKPGSAHWQTKLETAQNVLLCKEIFAQLSREAVQIKSQIPHIVVKNQIISQPFPGEARYEKLSLKCCQVDKVKKLIHYFIPSFYNICWLLQCHKQTLSSTVMPHPASAPFGHKRMRLAGPQAFDKNEISSLQSNEGLLEKIIKQAKHIFLRRR</sequence>
<gene>
    <name evidence="8" type="primary">Med17_0</name>
    <name evidence="7" type="synonym">MED17</name>
    <name evidence="8" type="ORF">LEPASP_R14171</name>
</gene>